<feature type="transmembrane region" description="Helical" evidence="4">
    <location>
        <begin position="79"/>
        <end position="98"/>
    </location>
</feature>
<dbReference type="InterPro" id="IPR011701">
    <property type="entry name" value="MFS"/>
</dbReference>
<keyword evidence="2 4" id="KW-1133">Transmembrane helix</keyword>
<feature type="transmembrane region" description="Helical" evidence="4">
    <location>
        <begin position="14"/>
        <end position="34"/>
    </location>
</feature>
<dbReference type="Proteomes" id="UP000251558">
    <property type="component" value="Unassembled WGS sequence"/>
</dbReference>
<dbReference type="SUPFAM" id="SSF103473">
    <property type="entry name" value="MFS general substrate transporter"/>
    <property type="match status" value="1"/>
</dbReference>
<keyword evidence="3 4" id="KW-0472">Membrane</keyword>
<evidence type="ECO:0000256" key="2">
    <source>
        <dbReference type="ARBA" id="ARBA00022989"/>
    </source>
</evidence>
<feature type="transmembrane region" description="Helical" evidence="4">
    <location>
        <begin position="251"/>
        <end position="269"/>
    </location>
</feature>
<feature type="transmembrane region" description="Helical" evidence="4">
    <location>
        <begin position="371"/>
        <end position="396"/>
    </location>
</feature>
<dbReference type="GO" id="GO:0022857">
    <property type="term" value="F:transmembrane transporter activity"/>
    <property type="evidence" value="ECO:0007669"/>
    <property type="project" value="InterPro"/>
</dbReference>
<dbReference type="Pfam" id="PF07690">
    <property type="entry name" value="MFS_1"/>
    <property type="match status" value="1"/>
</dbReference>
<dbReference type="Gene3D" id="1.20.1250.20">
    <property type="entry name" value="MFS general substrate transporter like domains"/>
    <property type="match status" value="1"/>
</dbReference>
<dbReference type="PROSITE" id="PS50850">
    <property type="entry name" value="MFS"/>
    <property type="match status" value="1"/>
</dbReference>
<evidence type="ECO:0000256" key="4">
    <source>
        <dbReference type="SAM" id="Phobius"/>
    </source>
</evidence>
<dbReference type="AlphaFoldDB" id="A0A330I392"/>
<feature type="transmembrane region" description="Helical" evidence="4">
    <location>
        <begin position="169"/>
        <end position="192"/>
    </location>
</feature>
<proteinExistence type="predicted"/>
<gene>
    <name evidence="6" type="ORF">DPM33_09580</name>
</gene>
<dbReference type="EMBL" id="QMBP01000003">
    <property type="protein sequence ID" value="RAZ91507.1"/>
    <property type="molecule type" value="Genomic_DNA"/>
</dbReference>
<feature type="transmembrane region" description="Helical" evidence="4">
    <location>
        <begin position="142"/>
        <end position="163"/>
    </location>
</feature>
<feature type="transmembrane region" description="Helical" evidence="4">
    <location>
        <begin position="46"/>
        <end position="67"/>
    </location>
</feature>
<feature type="transmembrane region" description="Helical" evidence="4">
    <location>
        <begin position="104"/>
        <end position="130"/>
    </location>
</feature>
<evidence type="ECO:0000259" key="5">
    <source>
        <dbReference type="PROSITE" id="PS50850"/>
    </source>
</evidence>
<keyword evidence="1 4" id="KW-0812">Transmembrane</keyword>
<evidence type="ECO:0000313" key="6">
    <source>
        <dbReference type="EMBL" id="RAZ91507.1"/>
    </source>
</evidence>
<accession>A0A330I392</accession>
<reference evidence="6 7" key="1">
    <citation type="submission" date="2018-07" db="EMBL/GenBank/DDBJ databases">
        <title>Diversity of Mesorhizobium strains in Brazil.</title>
        <authorList>
            <person name="Helene L.C.F."/>
            <person name="Dall'Agnol R."/>
            <person name="Delamuta J.R.M."/>
            <person name="Hungria M."/>
        </authorList>
    </citation>
    <scope>NUCLEOTIDE SEQUENCE [LARGE SCALE GENOMIC DNA]</scope>
    <source>
        <strain evidence="6 7">AC99b</strain>
    </source>
</reference>
<comment type="caution">
    <text evidence="6">The sequence shown here is derived from an EMBL/GenBank/DDBJ whole genome shotgun (WGS) entry which is preliminary data.</text>
</comment>
<dbReference type="InterPro" id="IPR020846">
    <property type="entry name" value="MFS_dom"/>
</dbReference>
<feature type="transmembrane region" description="Helical" evidence="4">
    <location>
        <begin position="289"/>
        <end position="309"/>
    </location>
</feature>
<evidence type="ECO:0000313" key="7">
    <source>
        <dbReference type="Proteomes" id="UP000251558"/>
    </source>
</evidence>
<feature type="domain" description="Major facilitator superfamily (MFS) profile" evidence="5">
    <location>
        <begin position="1"/>
        <end position="406"/>
    </location>
</feature>
<organism evidence="6 7">
    <name type="scientific">Mesorhizobium hawassense</name>
    <dbReference type="NCBI Taxonomy" id="1209954"/>
    <lineage>
        <taxon>Bacteria</taxon>
        <taxon>Pseudomonadati</taxon>
        <taxon>Pseudomonadota</taxon>
        <taxon>Alphaproteobacteria</taxon>
        <taxon>Hyphomicrobiales</taxon>
        <taxon>Phyllobacteriaceae</taxon>
        <taxon>Mesorhizobium</taxon>
    </lineage>
</organism>
<name>A0A330I392_9HYPH</name>
<dbReference type="RefSeq" id="WP_112097302.1">
    <property type="nucleotide sequence ID" value="NZ_QMBP01000003.1"/>
</dbReference>
<dbReference type="InterPro" id="IPR036259">
    <property type="entry name" value="MFS_trans_sf"/>
</dbReference>
<sequence length="406" mass="41710">MSSPASTTNTPKRATIMTVLGLTQIMAWGSSYYLPAVIAPKVAADTGWPLAWVVGGLSLGLLVAGLISPRVGSSIERHGGRGVLAFSAVAIGVGQIGLAAAPNLVAYIMAWLVIGLGMGAGLYDAAFATLGRLYGYGARSAITTLTLFGGFASTICWPISAFLMAEIGWRGACLSYAAIQLLIALPLYLFILPPDAPEQAARSASKDLAAPLRENNSNLGIMVVLATTLTLAAVISSTLSVHLLSILQSKGMALAAAVALGALVGPSQVGARAMEMMVARYHHPIWTKYASVTFVAIGVSALWAGLPLIPGALAFYGAGIGLESIARGTLPLALFGPSGYAKLMGRLAMPSLLAQAAAPSVGALLSERWGAQGMLAALAGLALANLFLALLLGWLVTRRRPAVYVG</sequence>
<keyword evidence="7" id="KW-1185">Reference proteome</keyword>
<feature type="transmembrane region" description="Helical" evidence="4">
    <location>
        <begin position="219"/>
        <end position="239"/>
    </location>
</feature>
<dbReference type="OrthoDB" id="7200137at2"/>
<evidence type="ECO:0000256" key="1">
    <source>
        <dbReference type="ARBA" id="ARBA00022692"/>
    </source>
</evidence>
<protein>
    <submittedName>
        <fullName evidence="6">MFS transporter</fullName>
    </submittedName>
</protein>
<evidence type="ECO:0000256" key="3">
    <source>
        <dbReference type="ARBA" id="ARBA00023136"/>
    </source>
</evidence>